<dbReference type="Proteomes" id="UP000272462">
    <property type="component" value="Chromosome"/>
</dbReference>
<reference evidence="2 3" key="1">
    <citation type="journal article" date="2018" name="BMC Genomics">
        <title>Comparative genome analysis of jujube witches'-broom Phytoplasma, an obligate pathogen that causes jujube witches'-broom disease.</title>
        <authorList>
            <person name="Wang J."/>
            <person name="Song L."/>
            <person name="Jiao Q."/>
            <person name="Yang S."/>
            <person name="Gao R."/>
            <person name="Lu X."/>
            <person name="Zhou G."/>
        </authorList>
    </citation>
    <scope>NUCLEOTIDE SEQUENCE [LARGE SCALE GENOMIC DNA]</scope>
    <source>
        <strain evidence="2">Jwb-nky</strain>
    </source>
</reference>
<gene>
    <name evidence="2" type="ORF">CWO85_01615</name>
</gene>
<protein>
    <submittedName>
        <fullName evidence="2">Uncharacterized protein</fullName>
    </submittedName>
</protein>
<dbReference type="EMBL" id="CP025121">
    <property type="protein sequence ID" value="AYJ01220.1"/>
    <property type="molecule type" value="Genomic_DNA"/>
</dbReference>
<keyword evidence="1" id="KW-1133">Transmembrane helix</keyword>
<dbReference type="RefSeq" id="WP_121463947.1">
    <property type="nucleotide sequence ID" value="NZ_CP025121.1"/>
</dbReference>
<dbReference type="AlphaFoldDB" id="A0A660HMF9"/>
<evidence type="ECO:0000313" key="2">
    <source>
        <dbReference type="EMBL" id="AYJ01220.1"/>
    </source>
</evidence>
<dbReference type="KEGG" id="pzi:CWO85_01615"/>
<evidence type="ECO:0000256" key="1">
    <source>
        <dbReference type="SAM" id="Phobius"/>
    </source>
</evidence>
<keyword evidence="3" id="KW-1185">Reference proteome</keyword>
<keyword evidence="1" id="KW-0472">Membrane</keyword>
<proteinExistence type="predicted"/>
<feature type="transmembrane region" description="Helical" evidence="1">
    <location>
        <begin position="12"/>
        <end position="31"/>
    </location>
</feature>
<name>A0A660HMF9_ZIZJU</name>
<sequence>MINKTNYKKINLNILILFFMFIILLFNHLIFCLINASNGKDIQNLETVIPISKRIIFLKKIDKNNKEKILEEIRKINPLLKDLPKEYVNLKLNNAIQIMIPENSSIITNISGQVILNILEIQNIDVIIPENKRTIELTTIDKNNKEKILEEIRKINFALLKDLNIDDLNIADNQVSIIISDQRKEILKMTGVVIINILEKEISETSSLNNPKAYDNKITNNKSNFFLWIVITLVILILLGGLCLFFYKKYKNKFIDK</sequence>
<evidence type="ECO:0000313" key="3">
    <source>
        <dbReference type="Proteomes" id="UP000272462"/>
    </source>
</evidence>
<keyword evidence="1" id="KW-0812">Transmembrane</keyword>
<accession>A0A660HMF9</accession>
<feature type="transmembrane region" description="Helical" evidence="1">
    <location>
        <begin position="225"/>
        <end position="247"/>
    </location>
</feature>
<organism evidence="2 3">
    <name type="scientific">Ziziphus jujuba witches'-broom phytoplasma</name>
    <dbReference type="NCBI Taxonomy" id="135727"/>
    <lineage>
        <taxon>Bacteria</taxon>
        <taxon>Bacillati</taxon>
        <taxon>Mycoplasmatota</taxon>
        <taxon>Mollicutes</taxon>
        <taxon>Acholeplasmatales</taxon>
        <taxon>Acholeplasmataceae</taxon>
        <taxon>Candidatus Phytoplasma</taxon>
        <taxon>16SrV (Elm yellows group)</taxon>
    </lineage>
</organism>